<dbReference type="AlphaFoldDB" id="U2J3R0"/>
<dbReference type="Proteomes" id="UP000016617">
    <property type="component" value="Unassembled WGS sequence"/>
</dbReference>
<protein>
    <submittedName>
        <fullName evidence="1">Uncharacterized protein</fullName>
    </submittedName>
</protein>
<dbReference type="HOGENOM" id="CLU_3297423_0_0_9"/>
<evidence type="ECO:0000313" key="1">
    <source>
        <dbReference type="EMBL" id="ERJ74682.1"/>
    </source>
</evidence>
<evidence type="ECO:0000313" key="2">
    <source>
        <dbReference type="Proteomes" id="UP000016617"/>
    </source>
</evidence>
<reference evidence="1 2" key="1">
    <citation type="submission" date="2013-06" db="EMBL/GenBank/DDBJ databases">
        <authorList>
            <person name="Weinstock G."/>
            <person name="Sodergren E."/>
            <person name="Lobos E.A."/>
            <person name="Fulton L."/>
            <person name="Fulton R."/>
            <person name="Courtney L."/>
            <person name="Fronick C."/>
            <person name="O'Laughlin M."/>
            <person name="Godfrey J."/>
            <person name="Wilson R.M."/>
            <person name="Miner T."/>
            <person name="Farmer C."/>
            <person name="Delehaunty K."/>
            <person name="Cordes M."/>
            <person name="Minx P."/>
            <person name="Tomlinson C."/>
            <person name="Chen J."/>
            <person name="Wollam A."/>
            <person name="Pepin K.H."/>
            <person name="Bhonagiri V."/>
            <person name="Zhang X."/>
            <person name="Warren W."/>
            <person name="Mitreva M."/>
            <person name="Mardis E.R."/>
            <person name="Wilson R.K."/>
        </authorList>
    </citation>
    <scope>NUCLEOTIDE SEQUENCE [LARGE SCALE GENOMIC DNA]</scope>
    <source>
        <strain evidence="1 2">W1703</strain>
    </source>
</reference>
<comment type="caution">
    <text evidence="1">The sequence shown here is derived from an EMBL/GenBank/DDBJ whole genome shotgun (WGS) entry which is preliminary data.</text>
</comment>
<proteinExistence type="predicted"/>
<organism evidence="1 2">
    <name type="scientific">Streptococcus sobrinus W1703</name>
    <dbReference type="NCBI Taxonomy" id="1227275"/>
    <lineage>
        <taxon>Bacteria</taxon>
        <taxon>Bacillati</taxon>
        <taxon>Bacillota</taxon>
        <taxon>Bacilli</taxon>
        <taxon>Lactobacillales</taxon>
        <taxon>Streptococcaceae</taxon>
        <taxon>Streptococcus</taxon>
    </lineage>
</organism>
<accession>U2J3R0</accession>
<name>U2J3R0_9STRE</name>
<sequence length="40" mass="4797">MADCQTAKKRIEFLGSFLNLVKFQILYWPCLPENFDFRRG</sequence>
<gene>
    <name evidence="1" type="ORF">HMPREF1557_01508</name>
</gene>
<dbReference type="EMBL" id="AWVA01000090">
    <property type="protein sequence ID" value="ERJ74682.1"/>
    <property type="molecule type" value="Genomic_DNA"/>
</dbReference>